<keyword evidence="4" id="KW-0804">Transcription</keyword>
<dbReference type="GO" id="GO:0003700">
    <property type="term" value="F:DNA-binding transcription factor activity"/>
    <property type="evidence" value="ECO:0007669"/>
    <property type="project" value="InterPro"/>
</dbReference>
<dbReference type="PROSITE" id="PS50931">
    <property type="entry name" value="HTH_LYSR"/>
    <property type="match status" value="1"/>
</dbReference>
<evidence type="ECO:0000256" key="2">
    <source>
        <dbReference type="ARBA" id="ARBA00023015"/>
    </source>
</evidence>
<dbReference type="Pfam" id="PF03466">
    <property type="entry name" value="LysR_substrate"/>
    <property type="match status" value="1"/>
</dbReference>
<keyword evidence="7" id="KW-1185">Reference proteome</keyword>
<dbReference type="PANTHER" id="PTHR30537">
    <property type="entry name" value="HTH-TYPE TRANSCRIPTIONAL REGULATOR"/>
    <property type="match status" value="1"/>
</dbReference>
<accession>A0A4D7B5Z7</accession>
<dbReference type="InterPro" id="IPR036388">
    <property type="entry name" value="WH-like_DNA-bd_sf"/>
</dbReference>
<dbReference type="SUPFAM" id="SSF53850">
    <property type="entry name" value="Periplasmic binding protein-like II"/>
    <property type="match status" value="1"/>
</dbReference>
<dbReference type="OrthoDB" id="9786526at2"/>
<sequence>MFGLEALDQRRRQAARHGIVAENAGIDVQEFHGRCPCGVARLDTRYRLRTKRLKSAKIELIVSIWKRCKALARAGVKPVQDLNDLYLFAAVVQHKGFSPAGRALDIPKSKLSKHVARLEQRLGVRLIERSTRRFRVTDIGQEFYQQCQSVLAGVEVAEALVAKARAEPRGIVRLACPPDIAQSLMARILPAFLKRFAEVKVQMLVANRPVDLIEERVDVALRVRTRLDTDPNLTMRILGQSRQVLVASPDFIARHGGHIGVETLGLVPTLSSTEQFVQDTWHLTDPDGRKVEVAHEPRLSGSSFAMLKQAAIEGLGVALLPEQVADDAIDAGALVLVLPGWTAPMGTIHLVFTTRQGLLPAVRALIDHIVKEYPRMMKECTEALRAVP</sequence>
<protein>
    <submittedName>
        <fullName evidence="6">LysR family transcriptional regulator</fullName>
    </submittedName>
</protein>
<dbReference type="InterPro" id="IPR058163">
    <property type="entry name" value="LysR-type_TF_proteobact-type"/>
</dbReference>
<reference evidence="6 7" key="1">
    <citation type="submission" date="2019-04" db="EMBL/GenBank/DDBJ databases">
        <title>Phreatobacter aquaticus sp. nov.</title>
        <authorList>
            <person name="Choi A."/>
        </authorList>
    </citation>
    <scope>NUCLEOTIDE SEQUENCE [LARGE SCALE GENOMIC DNA]</scope>
    <source>
        <strain evidence="6 7">KCTC 52518</strain>
    </source>
</reference>
<dbReference type="InterPro" id="IPR005119">
    <property type="entry name" value="LysR_subst-bd"/>
</dbReference>
<evidence type="ECO:0000313" key="6">
    <source>
        <dbReference type="EMBL" id="QCI63417.1"/>
    </source>
</evidence>
<dbReference type="Pfam" id="PF00126">
    <property type="entry name" value="HTH_1"/>
    <property type="match status" value="1"/>
</dbReference>
<dbReference type="SUPFAM" id="SSF46785">
    <property type="entry name" value="Winged helix' DNA-binding domain"/>
    <property type="match status" value="1"/>
</dbReference>
<dbReference type="EMBL" id="CP039690">
    <property type="protein sequence ID" value="QCI63417.1"/>
    <property type="molecule type" value="Genomic_DNA"/>
</dbReference>
<dbReference type="KEGG" id="pstg:E8M01_03690"/>
<dbReference type="InterPro" id="IPR036390">
    <property type="entry name" value="WH_DNA-bd_sf"/>
</dbReference>
<feature type="domain" description="HTH lysR-type" evidence="5">
    <location>
        <begin position="80"/>
        <end position="137"/>
    </location>
</feature>
<keyword evidence="3" id="KW-0238">DNA-binding</keyword>
<comment type="similarity">
    <text evidence="1">Belongs to the LysR transcriptional regulatory family.</text>
</comment>
<dbReference type="PANTHER" id="PTHR30537:SF31">
    <property type="entry name" value="TRANSCRIPTIONAL REGULATOR, LYSR FAMILY"/>
    <property type="match status" value="1"/>
</dbReference>
<dbReference type="CDD" id="cd08473">
    <property type="entry name" value="PBP2_CrgA_like_4"/>
    <property type="match status" value="1"/>
</dbReference>
<dbReference type="GO" id="GO:0043565">
    <property type="term" value="F:sequence-specific DNA binding"/>
    <property type="evidence" value="ECO:0007669"/>
    <property type="project" value="TreeGrafter"/>
</dbReference>
<organism evidence="6 7">
    <name type="scientific">Phreatobacter stygius</name>
    <dbReference type="NCBI Taxonomy" id="1940610"/>
    <lineage>
        <taxon>Bacteria</taxon>
        <taxon>Pseudomonadati</taxon>
        <taxon>Pseudomonadota</taxon>
        <taxon>Alphaproteobacteria</taxon>
        <taxon>Hyphomicrobiales</taxon>
        <taxon>Phreatobacteraceae</taxon>
        <taxon>Phreatobacter</taxon>
    </lineage>
</organism>
<dbReference type="InterPro" id="IPR000847">
    <property type="entry name" value="LysR_HTH_N"/>
</dbReference>
<dbReference type="Gene3D" id="1.10.10.10">
    <property type="entry name" value="Winged helix-like DNA-binding domain superfamily/Winged helix DNA-binding domain"/>
    <property type="match status" value="1"/>
</dbReference>
<dbReference type="AlphaFoldDB" id="A0A4D7B5Z7"/>
<keyword evidence="2" id="KW-0805">Transcription regulation</keyword>
<evidence type="ECO:0000313" key="7">
    <source>
        <dbReference type="Proteomes" id="UP000298781"/>
    </source>
</evidence>
<evidence type="ECO:0000256" key="4">
    <source>
        <dbReference type="ARBA" id="ARBA00023163"/>
    </source>
</evidence>
<dbReference type="Proteomes" id="UP000298781">
    <property type="component" value="Chromosome"/>
</dbReference>
<name>A0A4D7B5Z7_9HYPH</name>
<proteinExistence type="inferred from homology"/>
<dbReference type="GO" id="GO:0006351">
    <property type="term" value="P:DNA-templated transcription"/>
    <property type="evidence" value="ECO:0007669"/>
    <property type="project" value="TreeGrafter"/>
</dbReference>
<evidence type="ECO:0000256" key="1">
    <source>
        <dbReference type="ARBA" id="ARBA00009437"/>
    </source>
</evidence>
<evidence type="ECO:0000256" key="3">
    <source>
        <dbReference type="ARBA" id="ARBA00023125"/>
    </source>
</evidence>
<gene>
    <name evidence="6" type="ORF">E8M01_03690</name>
</gene>
<evidence type="ECO:0000259" key="5">
    <source>
        <dbReference type="PROSITE" id="PS50931"/>
    </source>
</evidence>
<dbReference type="Gene3D" id="3.40.190.290">
    <property type="match status" value="1"/>
</dbReference>
<dbReference type="FunFam" id="1.10.10.10:FF:000001">
    <property type="entry name" value="LysR family transcriptional regulator"/>
    <property type="match status" value="1"/>
</dbReference>